<dbReference type="InterPro" id="IPR036034">
    <property type="entry name" value="PDZ_sf"/>
</dbReference>
<keyword evidence="5 11" id="KW-0378">Hydrolase</keyword>
<dbReference type="GO" id="GO:0004252">
    <property type="term" value="F:serine-type endopeptidase activity"/>
    <property type="evidence" value="ECO:0007669"/>
    <property type="project" value="InterPro"/>
</dbReference>
<evidence type="ECO:0000256" key="7">
    <source>
        <dbReference type="PIRSR" id="PIRSR611782-1"/>
    </source>
</evidence>
<feature type="compositionally biased region" description="Basic and acidic residues" evidence="9">
    <location>
        <begin position="391"/>
        <end position="406"/>
    </location>
</feature>
<dbReference type="PANTHER" id="PTHR22939:SF129">
    <property type="entry name" value="SERINE PROTEASE HTRA2, MITOCHONDRIAL"/>
    <property type="match status" value="1"/>
</dbReference>
<dbReference type="AlphaFoldDB" id="A0A330L7B8"/>
<dbReference type="Pfam" id="PF13365">
    <property type="entry name" value="Trypsin_2"/>
    <property type="match status" value="1"/>
</dbReference>
<feature type="compositionally biased region" description="Gly residues" evidence="9">
    <location>
        <begin position="84"/>
        <end position="96"/>
    </location>
</feature>
<dbReference type="FunCoup" id="A0A330L7B8">
    <property type="interactions" value="529"/>
</dbReference>
<feature type="active site" description="Charge relay system" evidence="7">
    <location>
        <position position="135"/>
    </location>
</feature>
<sequence>MVYRSQQATKFVIGCGLVLAATVAGGLIGSPAVLAAGVPPAFTQGFSEIVKKVTPAVVNIAVTGGSGEGGRRRGGLPPGPFGGPPGGGGEEPGGGDLPTPPPMPPGPPGGHGRPEQSAGSGVILDPNGYIVTNNHVVEGATQITVTLSDRREFTAKTVGTDPKTDLAVIKIEAKDLPALKWADYDKLAVGDLVLAVGSPFGLSSTVTLGIISALGRGNVGIADYEDFIQTDAAINPGNSGGALVNMNGELMGINTAIFSRTGGSEGIGFAIPSSIAVDIVDSLQKTGKVVRGWMGVAIQEITPALAKSFKLPEQRKGVLISDVNENGPSAAAGMKRGDVVVAFNGKEVQSVSQLRNLVARTMVGKDAQVKVLRDGKEQTISVKVAERPSDELLAKKEAAPPKEQGETIKPPDNVLASLKIQALDNALMSQLNIPAKTTGVVVTSVEPGGQAEAAGLQRGDIIQEVNHETVKTVDEYLKAANKIKKDELAVLLVSRQGNSLFVAVNPK</sequence>
<dbReference type="PRINTS" id="PR00834">
    <property type="entry name" value="PROTEASES2C"/>
</dbReference>
<dbReference type="Pfam" id="PF13180">
    <property type="entry name" value="PDZ_2"/>
    <property type="match status" value="1"/>
</dbReference>
<feature type="region of interest" description="Disordered" evidence="9">
    <location>
        <begin position="62"/>
        <end position="124"/>
    </location>
</feature>
<evidence type="ECO:0000313" key="11">
    <source>
        <dbReference type="EMBL" id="SPP65807.1"/>
    </source>
</evidence>
<accession>A0A330L7B8</accession>
<dbReference type="InterPro" id="IPR001478">
    <property type="entry name" value="PDZ"/>
</dbReference>
<evidence type="ECO:0000256" key="1">
    <source>
        <dbReference type="ARBA" id="ARBA00010541"/>
    </source>
</evidence>
<evidence type="ECO:0000256" key="3">
    <source>
        <dbReference type="ARBA" id="ARBA00022729"/>
    </source>
</evidence>
<feature type="binding site" evidence="8">
    <location>
        <begin position="237"/>
        <end position="239"/>
    </location>
    <ligand>
        <name>substrate</name>
    </ligand>
</feature>
<keyword evidence="2 11" id="KW-0645">Protease</keyword>
<dbReference type="Gene3D" id="2.30.42.10">
    <property type="match status" value="2"/>
</dbReference>
<feature type="region of interest" description="Disordered" evidence="9">
    <location>
        <begin position="391"/>
        <end position="410"/>
    </location>
</feature>
<dbReference type="SMART" id="SM00228">
    <property type="entry name" value="PDZ"/>
    <property type="match status" value="2"/>
</dbReference>
<protein>
    <submittedName>
        <fullName evidence="11">Putative periplasmic serine endoprotease DegP-like</fullName>
        <ecNumber evidence="11">3.4.21.107</ecNumber>
    </submittedName>
</protein>
<keyword evidence="4" id="KW-0677">Repeat</keyword>
<dbReference type="OrthoDB" id="9758917at2"/>
<dbReference type="FunFam" id="2.40.10.10:FF:000001">
    <property type="entry name" value="Periplasmic serine protease DegS"/>
    <property type="match status" value="1"/>
</dbReference>
<dbReference type="PANTHER" id="PTHR22939">
    <property type="entry name" value="SERINE PROTEASE FAMILY S1C HTRA-RELATED"/>
    <property type="match status" value="1"/>
</dbReference>
<dbReference type="EC" id="3.4.21.107" evidence="11"/>
<feature type="domain" description="PDZ" evidence="10">
    <location>
        <begin position="280"/>
        <end position="375"/>
    </location>
</feature>
<evidence type="ECO:0000256" key="9">
    <source>
        <dbReference type="SAM" id="MobiDB-lite"/>
    </source>
</evidence>
<proteinExistence type="inferred from homology"/>
<dbReference type="InterPro" id="IPR011782">
    <property type="entry name" value="Pept_S1C_Do"/>
</dbReference>
<keyword evidence="3" id="KW-0732">Signal</keyword>
<evidence type="ECO:0000256" key="6">
    <source>
        <dbReference type="ARBA" id="ARBA00022825"/>
    </source>
</evidence>
<gene>
    <name evidence="11" type="ORF">NITLEN_40280</name>
</gene>
<dbReference type="GO" id="GO:0006508">
    <property type="term" value="P:proteolysis"/>
    <property type="evidence" value="ECO:0007669"/>
    <property type="project" value="UniProtKB-KW"/>
</dbReference>
<evidence type="ECO:0000256" key="8">
    <source>
        <dbReference type="PIRSR" id="PIRSR611782-2"/>
    </source>
</evidence>
<dbReference type="InParanoid" id="A0A330L7B8"/>
<dbReference type="NCBIfam" id="TIGR02037">
    <property type="entry name" value="degP_htrA_DO"/>
    <property type="match status" value="1"/>
</dbReference>
<dbReference type="RefSeq" id="WP_121990038.1">
    <property type="nucleotide sequence ID" value="NZ_OUNR01000017.1"/>
</dbReference>
<evidence type="ECO:0000256" key="2">
    <source>
        <dbReference type="ARBA" id="ARBA00022670"/>
    </source>
</evidence>
<dbReference type="InterPro" id="IPR009003">
    <property type="entry name" value="Peptidase_S1_PA"/>
</dbReference>
<feature type="binding site" evidence="8">
    <location>
        <position position="165"/>
    </location>
    <ligand>
        <name>substrate</name>
    </ligand>
</feature>
<name>A0A330L7B8_9BACT</name>
<keyword evidence="12" id="KW-1185">Reference proteome</keyword>
<dbReference type="GO" id="GO:0042597">
    <property type="term" value="C:periplasmic space"/>
    <property type="evidence" value="ECO:0007669"/>
    <property type="project" value="UniProtKB-SubCell"/>
</dbReference>
<dbReference type="InterPro" id="IPR001940">
    <property type="entry name" value="Peptidase_S1C"/>
</dbReference>
<organism evidence="11 12">
    <name type="scientific">Nitrospira lenta</name>
    <dbReference type="NCBI Taxonomy" id="1436998"/>
    <lineage>
        <taxon>Bacteria</taxon>
        <taxon>Pseudomonadati</taxon>
        <taxon>Nitrospirota</taxon>
        <taxon>Nitrospiria</taxon>
        <taxon>Nitrospirales</taxon>
        <taxon>Nitrospiraceae</taxon>
        <taxon>Nitrospira</taxon>
    </lineage>
</organism>
<dbReference type="Pfam" id="PF00595">
    <property type="entry name" value="PDZ"/>
    <property type="match status" value="1"/>
</dbReference>
<feature type="domain" description="PDZ" evidence="10">
    <location>
        <begin position="417"/>
        <end position="471"/>
    </location>
</feature>
<dbReference type="PROSITE" id="PS50106">
    <property type="entry name" value="PDZ"/>
    <property type="match status" value="2"/>
</dbReference>
<feature type="binding site" evidence="8">
    <location>
        <position position="135"/>
    </location>
    <ligand>
        <name>substrate</name>
    </ligand>
</feature>
<comment type="similarity">
    <text evidence="1">Belongs to the peptidase S1C family.</text>
</comment>
<feature type="compositionally biased region" description="Pro residues" evidence="9">
    <location>
        <begin position="98"/>
        <end position="108"/>
    </location>
</feature>
<evidence type="ECO:0000259" key="10">
    <source>
        <dbReference type="PROSITE" id="PS50106"/>
    </source>
</evidence>
<dbReference type="EMBL" id="OUNR01000017">
    <property type="protein sequence ID" value="SPP65807.1"/>
    <property type="molecule type" value="Genomic_DNA"/>
</dbReference>
<evidence type="ECO:0000256" key="5">
    <source>
        <dbReference type="ARBA" id="ARBA00022801"/>
    </source>
</evidence>
<dbReference type="CDD" id="cd10839">
    <property type="entry name" value="cpPDZ1_DegP-like"/>
    <property type="match status" value="1"/>
</dbReference>
<dbReference type="Proteomes" id="UP000248168">
    <property type="component" value="Unassembled WGS sequence"/>
</dbReference>
<feature type="active site" description="Charge relay system" evidence="7">
    <location>
        <position position="239"/>
    </location>
</feature>
<keyword evidence="6" id="KW-0720">Serine protease</keyword>
<evidence type="ECO:0000313" key="12">
    <source>
        <dbReference type="Proteomes" id="UP000248168"/>
    </source>
</evidence>
<dbReference type="SUPFAM" id="SSF50494">
    <property type="entry name" value="Trypsin-like serine proteases"/>
    <property type="match status" value="1"/>
</dbReference>
<evidence type="ECO:0000256" key="4">
    <source>
        <dbReference type="ARBA" id="ARBA00022737"/>
    </source>
</evidence>
<dbReference type="SUPFAM" id="SSF50156">
    <property type="entry name" value="PDZ domain-like"/>
    <property type="match status" value="2"/>
</dbReference>
<dbReference type="Gene3D" id="2.40.10.120">
    <property type="match status" value="1"/>
</dbReference>
<reference evidence="12" key="1">
    <citation type="submission" date="2018-04" db="EMBL/GenBank/DDBJ databases">
        <authorList>
            <person name="Lucker S."/>
            <person name="Sakoula D."/>
        </authorList>
    </citation>
    <scope>NUCLEOTIDE SEQUENCE [LARGE SCALE GENOMIC DNA]</scope>
</reference>
<feature type="active site" description="Charge relay system" evidence="7">
    <location>
        <position position="165"/>
    </location>
</feature>